<dbReference type="EMBL" id="QPFP01000019">
    <property type="protein sequence ID" value="TEB31458.1"/>
    <property type="molecule type" value="Genomic_DNA"/>
</dbReference>
<reference evidence="1 2" key="1">
    <citation type="journal article" date="2019" name="Nat. Ecol. Evol.">
        <title>Megaphylogeny resolves global patterns of mushroom evolution.</title>
        <authorList>
            <person name="Varga T."/>
            <person name="Krizsan K."/>
            <person name="Foldi C."/>
            <person name="Dima B."/>
            <person name="Sanchez-Garcia M."/>
            <person name="Sanchez-Ramirez S."/>
            <person name="Szollosi G.J."/>
            <person name="Szarkandi J.G."/>
            <person name="Papp V."/>
            <person name="Albert L."/>
            <person name="Andreopoulos W."/>
            <person name="Angelini C."/>
            <person name="Antonin V."/>
            <person name="Barry K.W."/>
            <person name="Bougher N.L."/>
            <person name="Buchanan P."/>
            <person name="Buyck B."/>
            <person name="Bense V."/>
            <person name="Catcheside P."/>
            <person name="Chovatia M."/>
            <person name="Cooper J."/>
            <person name="Damon W."/>
            <person name="Desjardin D."/>
            <person name="Finy P."/>
            <person name="Geml J."/>
            <person name="Haridas S."/>
            <person name="Hughes K."/>
            <person name="Justo A."/>
            <person name="Karasinski D."/>
            <person name="Kautmanova I."/>
            <person name="Kiss B."/>
            <person name="Kocsube S."/>
            <person name="Kotiranta H."/>
            <person name="LaButti K.M."/>
            <person name="Lechner B.E."/>
            <person name="Liimatainen K."/>
            <person name="Lipzen A."/>
            <person name="Lukacs Z."/>
            <person name="Mihaltcheva S."/>
            <person name="Morgado L.N."/>
            <person name="Niskanen T."/>
            <person name="Noordeloos M.E."/>
            <person name="Ohm R.A."/>
            <person name="Ortiz-Santana B."/>
            <person name="Ovrebo C."/>
            <person name="Racz N."/>
            <person name="Riley R."/>
            <person name="Savchenko A."/>
            <person name="Shiryaev A."/>
            <person name="Soop K."/>
            <person name="Spirin V."/>
            <person name="Szebenyi C."/>
            <person name="Tomsovsky M."/>
            <person name="Tulloss R.E."/>
            <person name="Uehling J."/>
            <person name="Grigoriev I.V."/>
            <person name="Vagvolgyi C."/>
            <person name="Papp T."/>
            <person name="Martin F.M."/>
            <person name="Miettinen O."/>
            <person name="Hibbett D.S."/>
            <person name="Nagy L.G."/>
        </authorList>
    </citation>
    <scope>NUCLEOTIDE SEQUENCE [LARGE SCALE GENOMIC DNA]</scope>
    <source>
        <strain evidence="1 2">FP101781</strain>
    </source>
</reference>
<gene>
    <name evidence="1" type="ORF">FA13DRAFT_1791692</name>
</gene>
<dbReference type="OrthoDB" id="2123952at2759"/>
<evidence type="ECO:0000313" key="2">
    <source>
        <dbReference type="Proteomes" id="UP000298030"/>
    </source>
</evidence>
<accession>A0A4Y7TC01</accession>
<name>A0A4Y7TC01_COPMI</name>
<dbReference type="AlphaFoldDB" id="A0A4Y7TC01"/>
<protein>
    <submittedName>
        <fullName evidence="1">Uncharacterized protein</fullName>
    </submittedName>
</protein>
<organism evidence="1 2">
    <name type="scientific">Coprinellus micaceus</name>
    <name type="common">Glistening ink-cap mushroom</name>
    <name type="synonym">Coprinus micaceus</name>
    <dbReference type="NCBI Taxonomy" id="71717"/>
    <lineage>
        <taxon>Eukaryota</taxon>
        <taxon>Fungi</taxon>
        <taxon>Dikarya</taxon>
        <taxon>Basidiomycota</taxon>
        <taxon>Agaricomycotina</taxon>
        <taxon>Agaricomycetes</taxon>
        <taxon>Agaricomycetidae</taxon>
        <taxon>Agaricales</taxon>
        <taxon>Agaricineae</taxon>
        <taxon>Psathyrellaceae</taxon>
        <taxon>Coprinellus</taxon>
    </lineage>
</organism>
<sequence>MGKTPSFVDLMMSADMHFPVVPTLSMLKSMAAALFDRTSRVRASQFNDGTDFLNHQSATIMLQRLRSIVPPFAGRPAWAASPPFLDMDLFTVHTILHTCTMQLDEADYAFLDPVVTICWSKAANHLPEEPADVRRADSVDERSTY</sequence>
<keyword evidence="2" id="KW-1185">Reference proteome</keyword>
<evidence type="ECO:0000313" key="1">
    <source>
        <dbReference type="EMBL" id="TEB31458.1"/>
    </source>
</evidence>
<dbReference type="STRING" id="71717.A0A4Y7TC01"/>
<comment type="caution">
    <text evidence="1">The sequence shown here is derived from an EMBL/GenBank/DDBJ whole genome shotgun (WGS) entry which is preliminary data.</text>
</comment>
<proteinExistence type="predicted"/>
<dbReference type="Proteomes" id="UP000298030">
    <property type="component" value="Unassembled WGS sequence"/>
</dbReference>